<evidence type="ECO:0000313" key="3">
    <source>
        <dbReference type="EMBL" id="CAJ1848997.1"/>
    </source>
</evidence>
<dbReference type="PROSITE" id="PS50206">
    <property type="entry name" value="RHODANESE_3"/>
    <property type="match status" value="1"/>
</dbReference>
<dbReference type="PANTHER" id="PTHR34209:SF3">
    <property type="entry name" value="RHODANESE_CELL CYCLE CONTROL PHOSPHATASE SUPERFAMILY PROTEIN"/>
    <property type="match status" value="1"/>
</dbReference>
<proteinExistence type="predicted"/>
<dbReference type="AlphaFoldDB" id="A0AA86RNP0"/>
<feature type="region of interest" description="Disordered" evidence="1">
    <location>
        <begin position="614"/>
        <end position="644"/>
    </location>
</feature>
<evidence type="ECO:0000313" key="4">
    <source>
        <dbReference type="Proteomes" id="UP001189624"/>
    </source>
</evidence>
<dbReference type="GO" id="GO:0071277">
    <property type="term" value="P:cellular response to calcium ion"/>
    <property type="evidence" value="ECO:0007669"/>
    <property type="project" value="InterPro"/>
</dbReference>
<reference evidence="3" key="1">
    <citation type="submission" date="2023-10" db="EMBL/GenBank/DDBJ databases">
        <authorList>
            <person name="Domelevo Entfellner J.-B."/>
        </authorList>
    </citation>
    <scope>NUCLEOTIDE SEQUENCE</scope>
</reference>
<dbReference type="CDD" id="cd00158">
    <property type="entry name" value="RHOD"/>
    <property type="match status" value="1"/>
</dbReference>
<name>A0AA86RNP0_9FABA</name>
<sequence>MRMLPVCSATPSYSTSSQIPLFGGLHPIRKDLESRFVVEEGVHLASQYGTPSLRNSFAVRAATKMVVDSFSSTSQPGGYLTSARGFSPTDGHHSLSNGELRRMESFHLSSVPQEFVGLTEQHSSEGSNTLVTPAQPETLSSTDLIPENFAPMPSSINVDNESLATTKASVGDLFAGINDSFNASIIQGENALRSSLDTATSFADSVVKTATKSVDNAFGKAFSAVDQTGDIANKKLTSFSSGLSGVSNKAPAVVIDVLRRTIVAVESSLTSGASYAVYLYGSAKEVLPAGIRDTVNVYEDKATEILKPVGSATQRIYMGVYSLEKTFGLDPNDPIIPFIVLVGSSATLWAIYWLWKYGGYSGDLSPKSAFELLSEDANVTLIDVRNEELREKDGIPDLRRAARFRYASITPLEVDGSLRKLLKSGRDLENSLIAAIIRNLKTVKDSSKVIVLDADGTRSKGIARSLKKIGVKNTYLVQGGFQSWMKQGLRIKELKPETALSILNEEAEAILEDVSPSPGQLLGYGTVLIAGLYALLEWEKTLQLIGAFGLGLTIYLRASSYENSEDLKQDVRLLLSPLRLGAQAFSWAAGKLESNGLGLPTSPSSLDVQNRVLQAAAKHESQPSDSEGNQDSVPEPTVPLNQNV</sequence>
<keyword evidence="4" id="KW-1185">Reference proteome</keyword>
<dbReference type="Gramene" id="rna-AYBTSS11_LOCUS1860">
    <property type="protein sequence ID" value="CAJ1848997.1"/>
    <property type="gene ID" value="gene-AYBTSS11_LOCUS1860"/>
</dbReference>
<organism evidence="3 4">
    <name type="scientific">Sphenostylis stenocarpa</name>
    <dbReference type="NCBI Taxonomy" id="92480"/>
    <lineage>
        <taxon>Eukaryota</taxon>
        <taxon>Viridiplantae</taxon>
        <taxon>Streptophyta</taxon>
        <taxon>Embryophyta</taxon>
        <taxon>Tracheophyta</taxon>
        <taxon>Spermatophyta</taxon>
        <taxon>Magnoliopsida</taxon>
        <taxon>eudicotyledons</taxon>
        <taxon>Gunneridae</taxon>
        <taxon>Pentapetalae</taxon>
        <taxon>rosids</taxon>
        <taxon>fabids</taxon>
        <taxon>Fabales</taxon>
        <taxon>Fabaceae</taxon>
        <taxon>Papilionoideae</taxon>
        <taxon>50 kb inversion clade</taxon>
        <taxon>NPAAA clade</taxon>
        <taxon>indigoferoid/millettioid clade</taxon>
        <taxon>Phaseoleae</taxon>
        <taxon>Sphenostylis</taxon>
    </lineage>
</organism>
<dbReference type="EMBL" id="OY731398">
    <property type="protein sequence ID" value="CAJ1848997.1"/>
    <property type="molecule type" value="Genomic_DNA"/>
</dbReference>
<dbReference type="InterPro" id="IPR001763">
    <property type="entry name" value="Rhodanese-like_dom"/>
</dbReference>
<evidence type="ECO:0000256" key="1">
    <source>
        <dbReference type="SAM" id="MobiDB-lite"/>
    </source>
</evidence>
<dbReference type="InterPro" id="IPR044690">
    <property type="entry name" value="CAS_plant"/>
</dbReference>
<dbReference type="InterPro" id="IPR036873">
    <property type="entry name" value="Rhodanese-like_dom_sf"/>
</dbReference>
<dbReference type="Proteomes" id="UP001189624">
    <property type="component" value="Chromosome 1"/>
</dbReference>
<dbReference type="PANTHER" id="PTHR34209">
    <property type="entry name" value="RHODANESE/CELL CYCLE CONTROL PHOSPHATASE SUPERFAMILY PROTEIN"/>
    <property type="match status" value="1"/>
</dbReference>
<accession>A0AA86RNP0</accession>
<evidence type="ECO:0000259" key="2">
    <source>
        <dbReference type="PROSITE" id="PS50206"/>
    </source>
</evidence>
<gene>
    <name evidence="3" type="ORF">AYBTSS11_LOCUS1860</name>
</gene>
<dbReference type="Gene3D" id="3.40.250.10">
    <property type="entry name" value="Rhodanese-like domain"/>
    <property type="match status" value="1"/>
</dbReference>
<dbReference type="SUPFAM" id="SSF52821">
    <property type="entry name" value="Rhodanese/Cell cycle control phosphatase"/>
    <property type="match status" value="1"/>
</dbReference>
<dbReference type="GO" id="GO:0090333">
    <property type="term" value="P:regulation of stomatal closure"/>
    <property type="evidence" value="ECO:0007669"/>
    <property type="project" value="InterPro"/>
</dbReference>
<dbReference type="Pfam" id="PF00581">
    <property type="entry name" value="Rhodanese"/>
    <property type="match status" value="1"/>
</dbReference>
<dbReference type="SMART" id="SM00450">
    <property type="entry name" value="RHOD"/>
    <property type="match status" value="1"/>
</dbReference>
<dbReference type="GO" id="GO:0009704">
    <property type="term" value="P:de-etiolation"/>
    <property type="evidence" value="ECO:0007669"/>
    <property type="project" value="InterPro"/>
</dbReference>
<protein>
    <recommendedName>
        <fullName evidence="2">Rhodanese domain-containing protein</fullName>
    </recommendedName>
</protein>
<feature type="domain" description="Rhodanese" evidence="2">
    <location>
        <begin position="375"/>
        <end position="493"/>
    </location>
</feature>
<feature type="compositionally biased region" description="Polar residues" evidence="1">
    <location>
        <begin position="623"/>
        <end position="632"/>
    </location>
</feature>